<sequence>MKGDRTVRLFNADRLRLLITDSCNLSCSYCHNEGQFGRGAFMSTSVVADLAAWLRDNSIRVKNLILSGGEPSLHPQLIEIVQELEGVADKISMVSNGTRLTPTVIDRLAENGMSYIKFGIDAVDALSTKGPLDRATRTARKEVLANSVYAAKVMPGSHLNTVVSSFNYHRIRNVIEWCDRHSMGVKFLELIEVRPEVRDIKPFPGGTGHSWFAQIYEDARDLLSDVEYNPDVMKFYARSPAGQVVQFSENFCLYGACSRLWTRIDSHGRLVPCINRPVTRPLSLSETGLTQTAAVNREMTDVSVWPCGATGVSDEGPKPDRVELEIALSDGSVASFPLTGRTNCVGW</sequence>
<evidence type="ECO:0000259" key="8">
    <source>
        <dbReference type="PROSITE" id="PS51918"/>
    </source>
</evidence>
<dbReference type="RefSeq" id="WP_119098623.1">
    <property type="nucleotide sequence ID" value="NZ_QXMJ01000035.1"/>
</dbReference>
<keyword evidence="4" id="KW-0479">Metal-binding</keyword>
<dbReference type="SUPFAM" id="SSF102114">
    <property type="entry name" value="Radical SAM enzymes"/>
    <property type="match status" value="1"/>
</dbReference>
<feature type="domain" description="Radical SAM core" evidence="8">
    <location>
        <begin position="9"/>
        <end position="241"/>
    </location>
</feature>
<dbReference type="SFLD" id="SFLDS00029">
    <property type="entry name" value="Radical_SAM"/>
    <property type="match status" value="1"/>
</dbReference>
<dbReference type="EMBL" id="VCHX02000035">
    <property type="protein sequence ID" value="TPQ23899.1"/>
    <property type="molecule type" value="Genomic_DNA"/>
</dbReference>
<dbReference type="InterPro" id="IPR000385">
    <property type="entry name" value="MoaA_NifB_PqqE_Fe-S-bd_CS"/>
</dbReference>
<dbReference type="PANTHER" id="PTHR11228:SF7">
    <property type="entry name" value="PQQA PEPTIDE CYCLASE"/>
    <property type="match status" value="1"/>
</dbReference>
<evidence type="ECO:0000256" key="6">
    <source>
        <dbReference type="ARBA" id="ARBA00023004"/>
    </source>
</evidence>
<organism evidence="9 10">
    <name type="scientific">Streptomyces sporangiiformans</name>
    <dbReference type="NCBI Taxonomy" id="2315329"/>
    <lineage>
        <taxon>Bacteria</taxon>
        <taxon>Bacillati</taxon>
        <taxon>Actinomycetota</taxon>
        <taxon>Actinomycetes</taxon>
        <taxon>Kitasatosporales</taxon>
        <taxon>Streptomycetaceae</taxon>
        <taxon>Streptomyces</taxon>
    </lineage>
</organism>
<name>A0A505DRM5_9ACTN</name>
<dbReference type="PROSITE" id="PS01305">
    <property type="entry name" value="MOAA_NIFB_PQQE"/>
    <property type="match status" value="1"/>
</dbReference>
<accession>A0A505DRM5</accession>
<protein>
    <submittedName>
        <fullName evidence="9">Radical SAM protein</fullName>
    </submittedName>
</protein>
<comment type="cofactor">
    <cofactor evidence="1">
        <name>[4Fe-4S] cluster</name>
        <dbReference type="ChEBI" id="CHEBI:49883"/>
    </cofactor>
</comment>
<dbReference type="OrthoDB" id="4086643at2"/>
<evidence type="ECO:0000313" key="10">
    <source>
        <dbReference type="Proteomes" id="UP000317378"/>
    </source>
</evidence>
<dbReference type="InterPro" id="IPR007197">
    <property type="entry name" value="rSAM"/>
</dbReference>
<evidence type="ECO:0000313" key="9">
    <source>
        <dbReference type="EMBL" id="TPQ23899.1"/>
    </source>
</evidence>
<keyword evidence="10" id="KW-1185">Reference proteome</keyword>
<dbReference type="InterPro" id="IPR058240">
    <property type="entry name" value="rSAM_sf"/>
</dbReference>
<dbReference type="Proteomes" id="UP000317378">
    <property type="component" value="Unassembled WGS sequence"/>
</dbReference>
<dbReference type="PANTHER" id="PTHR11228">
    <property type="entry name" value="RADICAL SAM DOMAIN PROTEIN"/>
    <property type="match status" value="1"/>
</dbReference>
<evidence type="ECO:0000256" key="1">
    <source>
        <dbReference type="ARBA" id="ARBA00001966"/>
    </source>
</evidence>
<dbReference type="GO" id="GO:0051539">
    <property type="term" value="F:4 iron, 4 sulfur cluster binding"/>
    <property type="evidence" value="ECO:0007669"/>
    <property type="project" value="UniProtKB-KW"/>
</dbReference>
<dbReference type="GO" id="GO:0046872">
    <property type="term" value="F:metal ion binding"/>
    <property type="evidence" value="ECO:0007669"/>
    <property type="project" value="UniProtKB-KW"/>
</dbReference>
<evidence type="ECO:0000256" key="3">
    <source>
        <dbReference type="ARBA" id="ARBA00022691"/>
    </source>
</evidence>
<keyword evidence="5" id="KW-0560">Oxidoreductase</keyword>
<evidence type="ECO:0000256" key="5">
    <source>
        <dbReference type="ARBA" id="ARBA00023002"/>
    </source>
</evidence>
<dbReference type="InterPro" id="IPR013785">
    <property type="entry name" value="Aldolase_TIM"/>
</dbReference>
<dbReference type="Pfam" id="PF04055">
    <property type="entry name" value="Radical_SAM"/>
    <property type="match status" value="1"/>
</dbReference>
<proteinExistence type="predicted"/>
<keyword evidence="6" id="KW-0408">Iron</keyword>
<dbReference type="PROSITE" id="PS51918">
    <property type="entry name" value="RADICAL_SAM"/>
    <property type="match status" value="1"/>
</dbReference>
<dbReference type="Gene3D" id="3.20.20.70">
    <property type="entry name" value="Aldolase class I"/>
    <property type="match status" value="1"/>
</dbReference>
<dbReference type="CDD" id="cd01335">
    <property type="entry name" value="Radical_SAM"/>
    <property type="match status" value="1"/>
</dbReference>
<keyword evidence="3" id="KW-0949">S-adenosyl-L-methionine</keyword>
<comment type="caution">
    <text evidence="9">The sequence shown here is derived from an EMBL/GenBank/DDBJ whole genome shotgun (WGS) entry which is preliminary data.</text>
</comment>
<reference evidence="9 10" key="1">
    <citation type="submission" date="2019-06" db="EMBL/GenBank/DDBJ databases">
        <title>Streptomyces sporangiiformans sp. nov., a novel actinomycete isolated from soil in Mount Song.</title>
        <authorList>
            <person name="Han L."/>
        </authorList>
    </citation>
    <scope>NUCLEOTIDE SEQUENCE [LARGE SCALE GENOMIC DNA]</scope>
    <source>
        <strain evidence="9 10">NEAU-SSA 1</strain>
    </source>
</reference>
<evidence type="ECO:0000256" key="7">
    <source>
        <dbReference type="ARBA" id="ARBA00023014"/>
    </source>
</evidence>
<evidence type="ECO:0000256" key="2">
    <source>
        <dbReference type="ARBA" id="ARBA00022485"/>
    </source>
</evidence>
<keyword evidence="2" id="KW-0004">4Fe-4S</keyword>
<gene>
    <name evidence="9" type="ORF">FGD71_002120</name>
</gene>
<dbReference type="SFLD" id="SFLDG01067">
    <property type="entry name" value="SPASM/twitch_domain_containing"/>
    <property type="match status" value="1"/>
</dbReference>
<keyword evidence="7" id="KW-0411">Iron-sulfur</keyword>
<dbReference type="AlphaFoldDB" id="A0A505DRM5"/>
<dbReference type="GO" id="GO:0016491">
    <property type="term" value="F:oxidoreductase activity"/>
    <property type="evidence" value="ECO:0007669"/>
    <property type="project" value="UniProtKB-KW"/>
</dbReference>
<dbReference type="InterPro" id="IPR050377">
    <property type="entry name" value="Radical_SAM_PqqE_MftC-like"/>
</dbReference>
<evidence type="ECO:0000256" key="4">
    <source>
        <dbReference type="ARBA" id="ARBA00022723"/>
    </source>
</evidence>